<evidence type="ECO:0000313" key="4">
    <source>
        <dbReference type="EMBL" id="KRO35679.1"/>
    </source>
</evidence>
<evidence type="ECO:0000256" key="3">
    <source>
        <dbReference type="PIRSR" id="PIRSR605502-1"/>
    </source>
</evidence>
<dbReference type="GO" id="GO:0046872">
    <property type="term" value="F:metal ion binding"/>
    <property type="evidence" value="ECO:0007669"/>
    <property type="project" value="UniProtKB-KW"/>
</dbReference>
<dbReference type="SUPFAM" id="SSF101478">
    <property type="entry name" value="ADP-ribosylglycohydrolase"/>
    <property type="match status" value="1"/>
</dbReference>
<feature type="binding site" evidence="3">
    <location>
        <position position="56"/>
    </location>
    <ligand>
        <name>Mg(2+)</name>
        <dbReference type="ChEBI" id="CHEBI:18420"/>
        <label>1</label>
    </ligand>
</feature>
<name>A0A0R2PCI6_9ACTN</name>
<protein>
    <recommendedName>
        <fullName evidence="6">ADP-ribosylglycohydrolase</fullName>
    </recommendedName>
</protein>
<keyword evidence="2" id="KW-0378">Hydrolase</keyword>
<evidence type="ECO:0008006" key="6">
    <source>
        <dbReference type="Google" id="ProtNLM"/>
    </source>
</evidence>
<feature type="binding site" evidence="3">
    <location>
        <position position="55"/>
    </location>
    <ligand>
        <name>Mg(2+)</name>
        <dbReference type="ChEBI" id="CHEBI:18420"/>
        <label>1</label>
    </ligand>
</feature>
<keyword evidence="3" id="KW-0479">Metal-binding</keyword>
<dbReference type="Gene3D" id="1.10.4080.10">
    <property type="entry name" value="ADP-ribosylation/Crystallin J1"/>
    <property type="match status" value="1"/>
</dbReference>
<reference evidence="4 5" key="1">
    <citation type="submission" date="2015-10" db="EMBL/GenBank/DDBJ databases">
        <title>Metagenome-Assembled Genomes uncover a global brackish microbiome.</title>
        <authorList>
            <person name="Hugerth L.W."/>
            <person name="Larsson J."/>
            <person name="Alneberg J."/>
            <person name="Lindh M.V."/>
            <person name="Legrand C."/>
            <person name="Pinhassi J."/>
            <person name="Andersson A.F."/>
        </authorList>
    </citation>
    <scope>NUCLEOTIDE SEQUENCE [LARGE SCALE GENOMIC DNA]</scope>
    <source>
        <strain evidence="4">BACL15 MAG-120823-bin78</strain>
    </source>
</reference>
<evidence type="ECO:0000256" key="2">
    <source>
        <dbReference type="ARBA" id="ARBA00022801"/>
    </source>
</evidence>
<dbReference type="Proteomes" id="UP000052955">
    <property type="component" value="Unassembled WGS sequence"/>
</dbReference>
<dbReference type="Pfam" id="PF03747">
    <property type="entry name" value="ADP_ribosyl_GH"/>
    <property type="match status" value="2"/>
</dbReference>
<dbReference type="InterPro" id="IPR050792">
    <property type="entry name" value="ADP-ribosylglycohydrolase"/>
</dbReference>
<dbReference type="GO" id="GO:0016787">
    <property type="term" value="F:hydrolase activity"/>
    <property type="evidence" value="ECO:0007669"/>
    <property type="project" value="UniProtKB-KW"/>
</dbReference>
<evidence type="ECO:0000256" key="1">
    <source>
        <dbReference type="ARBA" id="ARBA00010702"/>
    </source>
</evidence>
<dbReference type="EMBL" id="LIAN01000269">
    <property type="protein sequence ID" value="KRO35679.1"/>
    <property type="molecule type" value="Genomic_DNA"/>
</dbReference>
<dbReference type="InterPro" id="IPR005502">
    <property type="entry name" value="Ribosyl_crysJ1"/>
</dbReference>
<comment type="caution">
    <text evidence="4">The sequence shown here is derived from an EMBL/GenBank/DDBJ whole genome shotgun (WGS) entry which is preliminary data.</text>
</comment>
<organism evidence="4 5">
    <name type="scientific">Actinobacteria bacterium BACL15 MAG-120823-bin78</name>
    <dbReference type="NCBI Taxonomy" id="1655563"/>
    <lineage>
        <taxon>Bacteria</taxon>
        <taxon>Bacillati</taxon>
        <taxon>Actinomycetota</taxon>
        <taxon>Actinomycetes</taxon>
        <taxon>Actinomycetes incertae sedis</taxon>
        <taxon>ac1 cluster</taxon>
    </lineage>
</organism>
<proteinExistence type="inferred from homology"/>
<sequence>MSNSLKSNFPNEAIPLLAYAAGDAFGVFYEFLEVPEKNVPQELKGKDGWPFGGVSDDTLLSVLTINALRKSSPAEAAEEFLSQLHIAVPRLRGLGPTTRTALGLEVKPDERGVIGETNGAIMRTALCGLYLDESRDEWIKALVEVTHKSPKAIECAQIAAGLFAGEDLPDYSDWAPPASGISLDPLETLQAVVWVVKKADNCADAFALACSLGGDTDTVAALSGALFATRWPDRADFYSIPWIKDVAWAEVEADLLNCADMLVKRNG</sequence>
<dbReference type="PANTHER" id="PTHR16222:SF24">
    <property type="entry name" value="ADP-RIBOSYLHYDROLASE ARH3"/>
    <property type="match status" value="1"/>
</dbReference>
<keyword evidence="3" id="KW-0460">Magnesium</keyword>
<dbReference type="AlphaFoldDB" id="A0A0R2PCI6"/>
<comment type="similarity">
    <text evidence="1">Belongs to the ADP-ribosylglycohydrolase family.</text>
</comment>
<feature type="binding site" evidence="3">
    <location>
        <position position="57"/>
    </location>
    <ligand>
        <name>Mg(2+)</name>
        <dbReference type="ChEBI" id="CHEBI:18420"/>
        <label>1</label>
    </ligand>
</feature>
<dbReference type="PANTHER" id="PTHR16222">
    <property type="entry name" value="ADP-RIBOSYLGLYCOHYDROLASE"/>
    <property type="match status" value="1"/>
</dbReference>
<comment type="cofactor">
    <cofactor evidence="3">
        <name>Mg(2+)</name>
        <dbReference type="ChEBI" id="CHEBI:18420"/>
    </cofactor>
    <text evidence="3">Binds 2 magnesium ions per subunit.</text>
</comment>
<gene>
    <name evidence="4" type="ORF">ABR55_04640</name>
</gene>
<accession>A0A0R2PCI6</accession>
<dbReference type="InterPro" id="IPR036705">
    <property type="entry name" value="Ribosyl_crysJ1_sf"/>
</dbReference>
<evidence type="ECO:0000313" key="5">
    <source>
        <dbReference type="Proteomes" id="UP000052955"/>
    </source>
</evidence>